<protein>
    <submittedName>
        <fullName evidence="1">Uncharacterized protein</fullName>
    </submittedName>
</protein>
<name>A0A328TN87_9GAMM</name>
<sequence>MAAGASFLELLELALKGEWDKATLLQSEFVKHSSWIM</sequence>
<comment type="caution">
    <text evidence="1">The sequence shown here is derived from an EMBL/GenBank/DDBJ whole genome shotgun (WGS) entry which is preliminary data.</text>
</comment>
<dbReference type="AlphaFoldDB" id="A0A328TN87"/>
<dbReference type="Proteomes" id="UP000244334">
    <property type="component" value="Unassembled WGS sequence"/>
</dbReference>
<dbReference type="EMBL" id="LJAM02000088">
    <property type="protein sequence ID" value="RAP71868.1"/>
    <property type="molecule type" value="Genomic_DNA"/>
</dbReference>
<accession>A0A328TN87</accession>
<keyword evidence="2" id="KW-1185">Reference proteome</keyword>
<evidence type="ECO:0000313" key="2">
    <source>
        <dbReference type="Proteomes" id="UP000244334"/>
    </source>
</evidence>
<proteinExistence type="predicted"/>
<evidence type="ECO:0000313" key="1">
    <source>
        <dbReference type="EMBL" id="RAP71868.1"/>
    </source>
</evidence>
<organism evidence="1 2">
    <name type="scientific">Candidatus Erwinia dacicola</name>
    <dbReference type="NCBI Taxonomy" id="252393"/>
    <lineage>
        <taxon>Bacteria</taxon>
        <taxon>Pseudomonadati</taxon>
        <taxon>Pseudomonadota</taxon>
        <taxon>Gammaproteobacteria</taxon>
        <taxon>Enterobacterales</taxon>
        <taxon>Erwiniaceae</taxon>
        <taxon>Erwinia</taxon>
    </lineage>
</organism>
<gene>
    <name evidence="1" type="ORF">ACZ87_01314</name>
</gene>
<reference evidence="1" key="1">
    <citation type="submission" date="2018-04" db="EMBL/GenBank/DDBJ databases">
        <title>Genomes of the Obligate Erwinia dacicola and Facultative Enterobacter sp. OLF Endosymbionts of the Olive Fruit fly, Bactrocera oleae.</title>
        <authorList>
            <person name="Estes A.M."/>
            <person name="Hearn D.J."/>
            <person name="Agarwal S."/>
            <person name="Pierson E.A."/>
            <person name="Dunning-Hotopp J.C."/>
        </authorList>
    </citation>
    <scope>NUCLEOTIDE SEQUENCE [LARGE SCALE GENOMIC DNA]</scope>
    <source>
        <strain evidence="1">Oroville</strain>
    </source>
</reference>